<evidence type="ECO:0000259" key="6">
    <source>
        <dbReference type="Pfam" id="PF02465"/>
    </source>
</evidence>
<dbReference type="RefSeq" id="WP_266066146.1">
    <property type="nucleotide sequence ID" value="NZ_JAPHQB010000014.1"/>
</dbReference>
<feature type="domain" description="Flagellar hook-associated protein 2 C-terminal" evidence="7">
    <location>
        <begin position="216"/>
        <end position="436"/>
    </location>
</feature>
<evidence type="ECO:0000313" key="9">
    <source>
        <dbReference type="Proteomes" id="UP001209730"/>
    </source>
</evidence>
<reference evidence="8" key="1">
    <citation type="submission" date="2022-11" db="EMBL/GenBank/DDBJ databases">
        <title>Chitin-degrading and fungicidal potential of chitinolytic bacterial strains from marine environment of the Pacific Ocean regions.</title>
        <authorList>
            <person name="Pentekhina I."/>
            <person name="Nedashkovskaya O."/>
            <person name="Seitkalieva A."/>
            <person name="Podvolotskaya A."/>
            <person name="Tekutyeva L."/>
            <person name="Balabanova L."/>
        </authorList>
    </citation>
    <scope>NUCLEOTIDE SEQUENCE</scope>
    <source>
        <strain evidence="8">KMM 6838</strain>
    </source>
</reference>
<comment type="similarity">
    <text evidence="1 5">Belongs to the FliD family.</text>
</comment>
<feature type="coiled-coil region" evidence="5">
    <location>
        <begin position="393"/>
        <end position="420"/>
    </location>
</feature>
<dbReference type="Proteomes" id="UP001209730">
    <property type="component" value="Unassembled WGS sequence"/>
</dbReference>
<dbReference type="GO" id="GO:0007155">
    <property type="term" value="P:cell adhesion"/>
    <property type="evidence" value="ECO:0007669"/>
    <property type="project" value="InterPro"/>
</dbReference>
<dbReference type="NCBIfam" id="NF005955">
    <property type="entry name" value="PRK08032.1"/>
    <property type="match status" value="1"/>
</dbReference>
<dbReference type="GO" id="GO:0009424">
    <property type="term" value="C:bacterial-type flagellum hook"/>
    <property type="evidence" value="ECO:0007669"/>
    <property type="project" value="UniProtKB-UniRule"/>
</dbReference>
<dbReference type="InterPro" id="IPR010809">
    <property type="entry name" value="FliD_C"/>
</dbReference>
<dbReference type="AlphaFoldDB" id="A0AB35I0C4"/>
<evidence type="ECO:0000313" key="8">
    <source>
        <dbReference type="EMBL" id="MCX2802158.1"/>
    </source>
</evidence>
<keyword evidence="4 5" id="KW-0975">Bacterial flagellum</keyword>
<keyword evidence="8" id="KW-0282">Flagellum</keyword>
<evidence type="ECO:0000256" key="3">
    <source>
        <dbReference type="ARBA" id="ARBA00023054"/>
    </source>
</evidence>
<name>A0AB35I0C4_MICTH</name>
<dbReference type="GO" id="GO:0071973">
    <property type="term" value="P:bacterial-type flagellum-dependent cell motility"/>
    <property type="evidence" value="ECO:0007669"/>
    <property type="project" value="TreeGrafter"/>
</dbReference>
<keyword evidence="5" id="KW-0964">Secreted</keyword>
<proteinExistence type="inferred from homology"/>
<evidence type="ECO:0000256" key="2">
    <source>
        <dbReference type="ARBA" id="ARBA00011255"/>
    </source>
</evidence>
<dbReference type="PANTHER" id="PTHR30288">
    <property type="entry name" value="FLAGELLAR CAP/ASSEMBLY PROTEIN FLID"/>
    <property type="match status" value="1"/>
</dbReference>
<evidence type="ECO:0000256" key="1">
    <source>
        <dbReference type="ARBA" id="ARBA00009764"/>
    </source>
</evidence>
<dbReference type="EMBL" id="JAPHQB010000014">
    <property type="protein sequence ID" value="MCX2802158.1"/>
    <property type="molecule type" value="Genomic_DNA"/>
</dbReference>
<accession>A0AB35I0C4</accession>
<evidence type="ECO:0000256" key="4">
    <source>
        <dbReference type="ARBA" id="ARBA00023143"/>
    </source>
</evidence>
<comment type="caution">
    <text evidence="8">The sequence shown here is derived from an EMBL/GenBank/DDBJ whole genome shotgun (WGS) entry which is preliminary data.</text>
</comment>
<evidence type="ECO:0000259" key="7">
    <source>
        <dbReference type="Pfam" id="PF07195"/>
    </source>
</evidence>
<keyword evidence="3 5" id="KW-0175">Coiled coil</keyword>
<sequence>MATISSLGIGSGLDLNGLLDDLESAERQQLTPIVAQQQSYQAKISAFGQLESALDSLRQAALELSEADGFTDVKSSLSGEALSATVGDEAVVGSYEIEVTQRARNYSIATEGVADKEALLGAGTIQFTFASDSGPSGGAAEVEVTAEDSSLEGIRDAINAADIGVVASIINDGSDQPYRLVLSSAETGTEAAIASVAFSGDLQSSLNTDGTTEVEAQDAKLKVNGIDITSQSNRVEDAIQGITLDLEDTGSVSLEITRDTAAIEGKISGFVSAYNNLQDTISSLTSYDQETGSAGVLIGNVTVQSVESRLRNTLTDVLTSSGTFNSLSDLGITLEVDGTLTLDEEALGDLVAEQLSDLTQFFAGVADEDGLADRLDTVLGAMLDEDGTLDSATSGLESSIERLQERYEDTEARIDSTIERYRTQFTQLDLLITQMNTTSTYLTQQFEALSAQLGQSD</sequence>
<dbReference type="Pfam" id="PF02465">
    <property type="entry name" value="FliD_N"/>
    <property type="match status" value="1"/>
</dbReference>
<gene>
    <name evidence="8" type="primary">fliD</name>
    <name evidence="8" type="ORF">OQJ68_10200</name>
</gene>
<dbReference type="GO" id="GO:0005576">
    <property type="term" value="C:extracellular region"/>
    <property type="evidence" value="ECO:0007669"/>
    <property type="project" value="UniProtKB-SubCell"/>
</dbReference>
<comment type="subcellular location">
    <subcellularLocation>
        <location evidence="5">Secreted</location>
    </subcellularLocation>
    <subcellularLocation>
        <location evidence="5">Bacterial flagellum</location>
    </subcellularLocation>
</comment>
<dbReference type="GO" id="GO:0009421">
    <property type="term" value="C:bacterial-type flagellum filament cap"/>
    <property type="evidence" value="ECO:0007669"/>
    <property type="project" value="InterPro"/>
</dbReference>
<dbReference type="PANTHER" id="PTHR30288:SF0">
    <property type="entry name" value="FLAGELLAR HOOK-ASSOCIATED PROTEIN 2"/>
    <property type="match status" value="1"/>
</dbReference>
<dbReference type="InterPro" id="IPR003481">
    <property type="entry name" value="FliD_N"/>
</dbReference>
<evidence type="ECO:0000256" key="5">
    <source>
        <dbReference type="RuleBase" id="RU362066"/>
    </source>
</evidence>
<comment type="subunit">
    <text evidence="2 5">Homopentamer.</text>
</comment>
<feature type="domain" description="Flagellar hook-associated protein 2 N-terminal" evidence="6">
    <location>
        <begin position="11"/>
        <end position="105"/>
    </location>
</feature>
<dbReference type="InterPro" id="IPR040026">
    <property type="entry name" value="FliD"/>
</dbReference>
<keyword evidence="8" id="KW-0966">Cell projection</keyword>
<dbReference type="Pfam" id="PF07195">
    <property type="entry name" value="FliD_C"/>
    <property type="match status" value="1"/>
</dbReference>
<organism evidence="8 9">
    <name type="scientific">Microbulbifer thermotolerans</name>
    <dbReference type="NCBI Taxonomy" id="252514"/>
    <lineage>
        <taxon>Bacteria</taxon>
        <taxon>Pseudomonadati</taxon>
        <taxon>Pseudomonadota</taxon>
        <taxon>Gammaproteobacteria</taxon>
        <taxon>Cellvibrionales</taxon>
        <taxon>Microbulbiferaceae</taxon>
        <taxon>Microbulbifer</taxon>
    </lineage>
</organism>
<comment type="function">
    <text evidence="5">Required for morphogenesis and for the elongation of the flagellar filament by facilitating polymerization of the flagellin monomers at the tip of growing filament. Forms a capping structure, which prevents flagellin subunits (transported through the central channel of the flagellum) from leaking out without polymerization at the distal end.</text>
</comment>
<keyword evidence="8" id="KW-0969">Cilium</keyword>
<protein>
    <recommendedName>
        <fullName evidence="5">Flagellar hook-associated protein 2</fullName>
        <shortName evidence="5">HAP2</shortName>
    </recommendedName>
    <alternativeName>
        <fullName evidence="5">Flagellar cap protein</fullName>
    </alternativeName>
</protein>